<evidence type="ECO:0008006" key="3">
    <source>
        <dbReference type="Google" id="ProtNLM"/>
    </source>
</evidence>
<name>A0ABQ6RNH0_9GAMM</name>
<sequence>MKRLKRNPEVFEPIDLFSSIGLEYNYNLQNPDDRNDFIQKVSDSLVSAKDTPRVLFGKRVESSFPIVLGALGKVLFIKQEDSGASFSTNKSIKLPDYRVTTESGEQYLVEVKNCHSEDLHYEYPFRNDYLDQLQTYADMNKVPLKLAIYYSKYNQWVLLDPTSLIKQSRRCVTDFINSVAKNEMGLFGDVLLGAKPNLEFIIVNDLEKASPIAEDGQTLFVIKYIKLKCDGVEIKEEIDKKIAFYLTRYGDWIESSVSPLVVDNKVESITFIFEPENEPDNKGFEFIGYLSSMISTAYREHTILDGKVVSIEANVDPVQFNIGIPDDHKSDELPLWRFNIQPNFETEVKMLSSKTEG</sequence>
<reference evidence="1 2" key="1">
    <citation type="submission" date="2019-01" db="EMBL/GenBank/DDBJ databases">
        <title>Genome sequences of marine Pseudoalteromonas species.</title>
        <authorList>
            <person name="Boraston A.B."/>
            <person name="Hehemann J.-H."/>
            <person name="Vickers C.J."/>
            <person name="Salama-Alber O."/>
            <person name="Abe K."/>
            <person name="Hettle A.J."/>
        </authorList>
    </citation>
    <scope>NUCLEOTIDE SEQUENCE [LARGE SCALE GENOMIC DNA]</scope>
    <source>
        <strain evidence="1 2">PS47</strain>
    </source>
</reference>
<dbReference type="EMBL" id="SEUJ01000039">
    <property type="protein sequence ID" value="KAA1166150.1"/>
    <property type="molecule type" value="Genomic_DNA"/>
</dbReference>
<evidence type="ECO:0000313" key="2">
    <source>
        <dbReference type="Proteomes" id="UP000322915"/>
    </source>
</evidence>
<accession>A0ABQ6RNH0</accession>
<gene>
    <name evidence="1" type="ORF">EU509_00640</name>
</gene>
<dbReference type="Proteomes" id="UP000322915">
    <property type="component" value="Unassembled WGS sequence"/>
</dbReference>
<keyword evidence="2" id="KW-1185">Reference proteome</keyword>
<organism evidence="1 2">
    <name type="scientific">Pseudoalteromonas fuliginea</name>
    <dbReference type="NCBI Taxonomy" id="1872678"/>
    <lineage>
        <taxon>Bacteria</taxon>
        <taxon>Pseudomonadati</taxon>
        <taxon>Pseudomonadota</taxon>
        <taxon>Gammaproteobacteria</taxon>
        <taxon>Alteromonadales</taxon>
        <taxon>Pseudoalteromonadaceae</taxon>
        <taxon>Pseudoalteromonas</taxon>
    </lineage>
</organism>
<evidence type="ECO:0000313" key="1">
    <source>
        <dbReference type="EMBL" id="KAA1166150.1"/>
    </source>
</evidence>
<protein>
    <recommendedName>
        <fullName evidence="3">YqaJ viral recombinase domain-containing protein</fullName>
    </recommendedName>
</protein>
<comment type="caution">
    <text evidence="1">The sequence shown here is derived from an EMBL/GenBank/DDBJ whole genome shotgun (WGS) entry which is preliminary data.</text>
</comment>
<proteinExistence type="predicted"/>
<dbReference type="RefSeq" id="WP_149604880.1">
    <property type="nucleotide sequence ID" value="NZ_SEUJ01000039.1"/>
</dbReference>